<gene>
    <name evidence="2" type="ORF">CH338_31155</name>
</gene>
<proteinExistence type="predicted"/>
<reference evidence="2 3" key="1">
    <citation type="submission" date="2017-07" db="EMBL/GenBank/DDBJ databases">
        <title>Draft Genome Sequences of Select Purple Nonsulfur Bacteria.</title>
        <authorList>
            <person name="Lasarre B."/>
            <person name="Mckinlay J.B."/>
        </authorList>
    </citation>
    <scope>NUCLEOTIDE SEQUENCE [LARGE SCALE GENOMIC DNA]</scope>
    <source>
        <strain evidence="2 3">DSM 11907</strain>
    </source>
</reference>
<evidence type="ECO:0000313" key="3">
    <source>
        <dbReference type="Proteomes" id="UP000248863"/>
    </source>
</evidence>
<accession>A0A327JH41</accession>
<dbReference type="Proteomes" id="UP000248863">
    <property type="component" value="Unassembled WGS sequence"/>
</dbReference>
<dbReference type="EMBL" id="NPEU01001020">
    <property type="protein sequence ID" value="RAI25727.1"/>
    <property type="molecule type" value="Genomic_DNA"/>
</dbReference>
<sequence>VGRRRQLGLLAGRDLLAEPRAAEILDGVGELGLDQVEAGLRTAEWPRGAVLPAIAPATAATAAATPTSAVAVLSVTLGVVTGRLALALRLVAVGFVLALGLARPRLARPGIAGRRARHHRTALAALLALVAA</sequence>
<keyword evidence="1" id="KW-1133">Transmembrane helix</keyword>
<protein>
    <submittedName>
        <fullName evidence="2">Uncharacterized protein</fullName>
    </submittedName>
</protein>
<dbReference type="AlphaFoldDB" id="A0A327JH41"/>
<name>A0A327JH41_9BRAD</name>
<feature type="non-terminal residue" evidence="2">
    <location>
        <position position="1"/>
    </location>
</feature>
<evidence type="ECO:0000313" key="2">
    <source>
        <dbReference type="EMBL" id="RAI25727.1"/>
    </source>
</evidence>
<evidence type="ECO:0000256" key="1">
    <source>
        <dbReference type="SAM" id="Phobius"/>
    </source>
</evidence>
<feature type="non-terminal residue" evidence="2">
    <location>
        <position position="132"/>
    </location>
</feature>
<comment type="caution">
    <text evidence="2">The sequence shown here is derived from an EMBL/GenBank/DDBJ whole genome shotgun (WGS) entry which is preliminary data.</text>
</comment>
<keyword evidence="3" id="KW-1185">Reference proteome</keyword>
<keyword evidence="1" id="KW-0472">Membrane</keyword>
<keyword evidence="1" id="KW-0812">Transmembrane</keyword>
<feature type="transmembrane region" description="Helical" evidence="1">
    <location>
        <begin position="84"/>
        <end position="102"/>
    </location>
</feature>
<organism evidence="2 3">
    <name type="scientific">Rhodoplanes elegans</name>
    <dbReference type="NCBI Taxonomy" id="29408"/>
    <lineage>
        <taxon>Bacteria</taxon>
        <taxon>Pseudomonadati</taxon>
        <taxon>Pseudomonadota</taxon>
        <taxon>Alphaproteobacteria</taxon>
        <taxon>Hyphomicrobiales</taxon>
        <taxon>Nitrobacteraceae</taxon>
        <taxon>Rhodoplanes</taxon>
    </lineage>
</organism>